<dbReference type="AlphaFoldDB" id="A0A6A4GPL8"/>
<evidence type="ECO:0000256" key="1">
    <source>
        <dbReference type="SAM" id="MobiDB-lite"/>
    </source>
</evidence>
<name>A0A6A4GPL8_9AGAR</name>
<organism evidence="2 3">
    <name type="scientific">Gymnopus androsaceus JB14</name>
    <dbReference type="NCBI Taxonomy" id="1447944"/>
    <lineage>
        <taxon>Eukaryota</taxon>
        <taxon>Fungi</taxon>
        <taxon>Dikarya</taxon>
        <taxon>Basidiomycota</taxon>
        <taxon>Agaricomycotina</taxon>
        <taxon>Agaricomycetes</taxon>
        <taxon>Agaricomycetidae</taxon>
        <taxon>Agaricales</taxon>
        <taxon>Marasmiineae</taxon>
        <taxon>Omphalotaceae</taxon>
        <taxon>Gymnopus</taxon>
    </lineage>
</organism>
<keyword evidence="3" id="KW-1185">Reference proteome</keyword>
<reference evidence="2" key="1">
    <citation type="journal article" date="2019" name="Environ. Microbiol.">
        <title>Fungal ecological strategies reflected in gene transcription - a case study of two litter decomposers.</title>
        <authorList>
            <person name="Barbi F."/>
            <person name="Kohler A."/>
            <person name="Barry K."/>
            <person name="Baskaran P."/>
            <person name="Daum C."/>
            <person name="Fauchery L."/>
            <person name="Ihrmark K."/>
            <person name="Kuo A."/>
            <person name="LaButti K."/>
            <person name="Lipzen A."/>
            <person name="Morin E."/>
            <person name="Grigoriev I.V."/>
            <person name="Henrissat B."/>
            <person name="Lindahl B."/>
            <person name="Martin F."/>
        </authorList>
    </citation>
    <scope>NUCLEOTIDE SEQUENCE</scope>
    <source>
        <strain evidence="2">JB14</strain>
    </source>
</reference>
<gene>
    <name evidence="2" type="ORF">BT96DRAFT_1004995</name>
</gene>
<dbReference type="EMBL" id="ML769793">
    <property type="protein sequence ID" value="KAE9387548.1"/>
    <property type="molecule type" value="Genomic_DNA"/>
</dbReference>
<evidence type="ECO:0000313" key="3">
    <source>
        <dbReference type="Proteomes" id="UP000799118"/>
    </source>
</evidence>
<accession>A0A6A4GPL8</accession>
<proteinExistence type="predicted"/>
<protein>
    <submittedName>
        <fullName evidence="2">Uncharacterized protein</fullName>
    </submittedName>
</protein>
<feature type="region of interest" description="Disordered" evidence="1">
    <location>
        <begin position="23"/>
        <end position="54"/>
    </location>
</feature>
<evidence type="ECO:0000313" key="2">
    <source>
        <dbReference type="EMBL" id="KAE9387548.1"/>
    </source>
</evidence>
<sequence>MGPAEVSVAPTQSLFNASWNDLEEGEIREPPSQRPTVAPYTKSPHAAQKQPGVNRKTACVIRGYKNKAWKQIQEATKQANTFVFAGFLFEVAVEQKQKLYA</sequence>
<dbReference type="Proteomes" id="UP000799118">
    <property type="component" value="Unassembled WGS sequence"/>
</dbReference>